<reference evidence="4 5" key="1">
    <citation type="submission" date="2016-12" db="EMBL/GenBank/DDBJ databases">
        <authorList>
            <person name="Song W.-J."/>
            <person name="Kurnit D.M."/>
        </authorList>
    </citation>
    <scope>NUCLEOTIDE SEQUENCE [LARGE SCALE GENOMIC DNA]</scope>
    <source>
        <strain evidence="4 5">IMCC3135</strain>
    </source>
</reference>
<dbReference type="SMART" id="SM00858">
    <property type="entry name" value="SAF"/>
    <property type="match status" value="1"/>
</dbReference>
<dbReference type="RefSeq" id="WP_088918234.1">
    <property type="nucleotide sequence ID" value="NZ_CP018632.1"/>
</dbReference>
<accession>A0A2Z2NNI6</accession>
<sequence length="527" mass="55600">MVESTPVVWLDGKESAGQPFLRLSAIDNVAVALRTLKPGEELSLPAATPDQEATTVVVAARIMKGHKVALSDLNKGARVVKYAQLIGVAAEDIKSGEHVHSHNLSFINNDTAYARNAELKPETIESSDTFQGYKRADGRVGTRNYIAVISSVNCSATVANRISEAFNHGKLDDYANVDGVVAFTHGTGCGMDSAGEGFQNLQRVLAGYARHPNVGGVLLVGLGCENSQIAGTIESHKLATGPLLRVMNIQTTGGHVKTIARGVEIIESMLDEVGSIQRETCPASALTVALQCGGSDAWSGITANPALGYASDLLVRQGGTAVLAETPEIYGAEHLLTQRAASDEVAAELMNRISWWQDYVARNNGSLDNNPSPGNKLGGLTTILEKSLGAVAKGGTTMLNGVFRYAEQVDKPGFVFMDSPGYDPASVTGQIASGCNLVVFTTGRGSTFGSKPAPCMKVATNTDMYRQLSDDMDINAGTIVSDGDSVAEVGERIYRRLLEVASGSVTLSEGHGLGDHEFVPWQIGATM</sequence>
<dbReference type="EMBL" id="CP018632">
    <property type="protein sequence ID" value="ASJ72976.1"/>
    <property type="molecule type" value="Genomic_DNA"/>
</dbReference>
<comment type="similarity">
    <text evidence="1">Belongs to the UxaA family.</text>
</comment>
<feature type="domain" description="SAF" evidence="3">
    <location>
        <begin position="27"/>
        <end position="105"/>
    </location>
</feature>
<dbReference type="InterPro" id="IPR013974">
    <property type="entry name" value="SAF"/>
</dbReference>
<dbReference type="GO" id="GO:0019698">
    <property type="term" value="P:D-galacturonate catabolic process"/>
    <property type="evidence" value="ECO:0007669"/>
    <property type="project" value="TreeGrafter"/>
</dbReference>
<proteinExistence type="inferred from homology"/>
<evidence type="ECO:0000313" key="4">
    <source>
        <dbReference type="EMBL" id="ASJ72976.1"/>
    </source>
</evidence>
<dbReference type="InterPro" id="IPR007392">
    <property type="entry name" value="GD_AH_second"/>
</dbReference>
<dbReference type="CDD" id="cd11613">
    <property type="entry name" value="SAF_AH_GD"/>
    <property type="match status" value="1"/>
</dbReference>
<gene>
    <name evidence="4" type="primary">uxaA</name>
    <name evidence="4" type="ORF">IMCC3135_14455</name>
</gene>
<dbReference type="Pfam" id="PF08666">
    <property type="entry name" value="SAF"/>
    <property type="match status" value="1"/>
</dbReference>
<name>A0A2Z2NNI6_9GAMM</name>
<keyword evidence="5" id="KW-1185">Reference proteome</keyword>
<organism evidence="4 5">
    <name type="scientific">Granulosicoccus antarcticus IMCC3135</name>
    <dbReference type="NCBI Taxonomy" id="1192854"/>
    <lineage>
        <taxon>Bacteria</taxon>
        <taxon>Pseudomonadati</taxon>
        <taxon>Pseudomonadota</taxon>
        <taxon>Gammaproteobacteria</taxon>
        <taxon>Chromatiales</taxon>
        <taxon>Granulosicoccaceae</taxon>
        <taxon>Granulosicoccus</taxon>
    </lineage>
</organism>
<dbReference type="InterPro" id="IPR048332">
    <property type="entry name" value="GD_AH_C"/>
</dbReference>
<dbReference type="InterPro" id="IPR052172">
    <property type="entry name" value="UxaA_altronate/galactarate_dh"/>
</dbReference>
<dbReference type="OrthoDB" id="9804574at2"/>
<evidence type="ECO:0000256" key="1">
    <source>
        <dbReference type="ARBA" id="ARBA00010986"/>
    </source>
</evidence>
<dbReference type="Gene3D" id="2.30.130.110">
    <property type="match status" value="1"/>
</dbReference>
<dbReference type="GO" id="GO:0008789">
    <property type="term" value="F:altronate dehydratase activity"/>
    <property type="evidence" value="ECO:0007669"/>
    <property type="project" value="UniProtKB-EC"/>
</dbReference>
<dbReference type="EC" id="4.2.1.7" evidence="4"/>
<dbReference type="Pfam" id="PF04295">
    <property type="entry name" value="GD_AH_second"/>
    <property type="match status" value="1"/>
</dbReference>
<dbReference type="PANTHER" id="PTHR30536">
    <property type="entry name" value="ALTRONATE/GALACTARATE DEHYDRATASE"/>
    <property type="match status" value="1"/>
</dbReference>
<dbReference type="AlphaFoldDB" id="A0A2Z2NNI6"/>
<evidence type="ECO:0000256" key="2">
    <source>
        <dbReference type="ARBA" id="ARBA00023239"/>
    </source>
</evidence>
<dbReference type="Proteomes" id="UP000250079">
    <property type="component" value="Chromosome"/>
</dbReference>
<dbReference type="InterPro" id="IPR044144">
    <property type="entry name" value="SAF_UxaA/GarD"/>
</dbReference>
<dbReference type="KEGG" id="gai:IMCC3135_14455"/>
<protein>
    <submittedName>
        <fullName evidence="4">Altronate dehydratase</fullName>
        <ecNumber evidence="4">4.2.1.7</ecNumber>
    </submittedName>
</protein>
<dbReference type="Pfam" id="PF20629">
    <property type="entry name" value="GD_AH_C"/>
    <property type="match status" value="1"/>
</dbReference>
<keyword evidence="2 4" id="KW-0456">Lyase</keyword>
<dbReference type="PANTHER" id="PTHR30536:SF5">
    <property type="entry name" value="ALTRONATE DEHYDRATASE"/>
    <property type="match status" value="1"/>
</dbReference>
<evidence type="ECO:0000259" key="3">
    <source>
        <dbReference type="SMART" id="SM00858"/>
    </source>
</evidence>
<evidence type="ECO:0000313" key="5">
    <source>
        <dbReference type="Proteomes" id="UP000250079"/>
    </source>
</evidence>